<sequence length="183" mass="20412">MFDNDQTRWTAVRTRNHAADGAFVYAVRTTKIYCRPICSARLARRENVTFYPSSKDAESHGFRPCKRCKPGDRGTIPDSVAVQKLRLFLEGRSGQFDASTLDEMASQAGISKWHFHRLFKKHVGLTPAEYIRSSQDRCLTERRELADSQSTGASAEMSSIDGSESAVADYWRALATSILGGGR</sequence>
<dbReference type="GO" id="GO:0008270">
    <property type="term" value="F:zinc ion binding"/>
    <property type="evidence" value="ECO:0007669"/>
    <property type="project" value="InterPro"/>
</dbReference>
<dbReference type="RefSeq" id="XP_060283800.1">
    <property type="nucleotide sequence ID" value="XM_060426076.1"/>
</dbReference>
<organism evidence="7 8">
    <name type="scientific">Phialemonium atrogriseum</name>
    <dbReference type="NCBI Taxonomy" id="1093897"/>
    <lineage>
        <taxon>Eukaryota</taxon>
        <taxon>Fungi</taxon>
        <taxon>Dikarya</taxon>
        <taxon>Ascomycota</taxon>
        <taxon>Pezizomycotina</taxon>
        <taxon>Sordariomycetes</taxon>
        <taxon>Sordariomycetidae</taxon>
        <taxon>Cephalothecales</taxon>
        <taxon>Cephalothecaceae</taxon>
        <taxon>Phialemonium</taxon>
    </lineage>
</organism>
<evidence type="ECO:0000256" key="2">
    <source>
        <dbReference type="ARBA" id="ARBA00022603"/>
    </source>
</evidence>
<dbReference type="GO" id="GO:0003700">
    <property type="term" value="F:DNA-binding transcription factor activity"/>
    <property type="evidence" value="ECO:0007669"/>
    <property type="project" value="InterPro"/>
</dbReference>
<evidence type="ECO:0000313" key="7">
    <source>
        <dbReference type="EMBL" id="KAK1767587.1"/>
    </source>
</evidence>
<dbReference type="GO" id="GO:0043565">
    <property type="term" value="F:sequence-specific DNA binding"/>
    <property type="evidence" value="ECO:0007669"/>
    <property type="project" value="InterPro"/>
</dbReference>
<dbReference type="SUPFAM" id="SSF57884">
    <property type="entry name" value="Ada DNA repair protein, N-terminal domain (N-Ada 10)"/>
    <property type="match status" value="1"/>
</dbReference>
<dbReference type="GO" id="GO:0006281">
    <property type="term" value="P:DNA repair"/>
    <property type="evidence" value="ECO:0007669"/>
    <property type="project" value="InterPro"/>
</dbReference>
<name>A0AAJ0C2N4_9PEZI</name>
<dbReference type="InterPro" id="IPR018060">
    <property type="entry name" value="HTH_AraC"/>
</dbReference>
<dbReference type="GO" id="GO:0032259">
    <property type="term" value="P:methylation"/>
    <property type="evidence" value="ECO:0007669"/>
    <property type="project" value="UniProtKB-KW"/>
</dbReference>
<dbReference type="GeneID" id="85309263"/>
<dbReference type="EMBL" id="MU839008">
    <property type="protein sequence ID" value="KAK1767587.1"/>
    <property type="molecule type" value="Genomic_DNA"/>
</dbReference>
<gene>
    <name evidence="7" type="ORF">QBC33DRAFT_515132</name>
</gene>
<keyword evidence="3" id="KW-0805">Transcription regulation</keyword>
<comment type="caution">
    <text evidence="7">The sequence shown here is derived from an EMBL/GenBank/DDBJ whole genome shotgun (WGS) entry which is preliminary data.</text>
</comment>
<keyword evidence="4" id="KW-0010">Activator</keyword>
<dbReference type="SUPFAM" id="SSF46689">
    <property type="entry name" value="Homeodomain-like"/>
    <property type="match status" value="1"/>
</dbReference>
<dbReference type="Pfam" id="PF00165">
    <property type="entry name" value="HTH_AraC"/>
    <property type="match status" value="1"/>
</dbReference>
<evidence type="ECO:0000259" key="6">
    <source>
        <dbReference type="PROSITE" id="PS01124"/>
    </source>
</evidence>
<reference evidence="7" key="1">
    <citation type="submission" date="2023-06" db="EMBL/GenBank/DDBJ databases">
        <title>Genome-scale phylogeny and comparative genomics of the fungal order Sordariales.</title>
        <authorList>
            <consortium name="Lawrence Berkeley National Laboratory"/>
            <person name="Hensen N."/>
            <person name="Bonometti L."/>
            <person name="Westerberg I."/>
            <person name="Brannstrom I.O."/>
            <person name="Guillou S."/>
            <person name="Cros-Aarteil S."/>
            <person name="Calhoun S."/>
            <person name="Haridas S."/>
            <person name="Kuo A."/>
            <person name="Mondo S."/>
            <person name="Pangilinan J."/>
            <person name="Riley R."/>
            <person name="Labutti K."/>
            <person name="Andreopoulos B."/>
            <person name="Lipzen A."/>
            <person name="Chen C."/>
            <person name="Yanf M."/>
            <person name="Daum C."/>
            <person name="Ng V."/>
            <person name="Clum A."/>
            <person name="Steindorff A."/>
            <person name="Ohm R."/>
            <person name="Martin F."/>
            <person name="Silar P."/>
            <person name="Natvig D."/>
            <person name="Lalanne C."/>
            <person name="Gautier V."/>
            <person name="Ament-Velasquez S.L."/>
            <person name="Kruys A."/>
            <person name="Hutchinson M.I."/>
            <person name="Powell A.J."/>
            <person name="Barry K."/>
            <person name="Miller A.N."/>
            <person name="Grigoriev I.V."/>
            <person name="Debuchy R."/>
            <person name="Gladieux P."/>
            <person name="Thoren M.H."/>
            <person name="Johannesson H."/>
        </authorList>
    </citation>
    <scope>NUCLEOTIDE SEQUENCE</scope>
    <source>
        <strain evidence="7">8032-3</strain>
    </source>
</reference>
<dbReference type="Pfam" id="PF02805">
    <property type="entry name" value="Ada_Zn_binding"/>
    <property type="match status" value="1"/>
</dbReference>
<keyword evidence="5" id="KW-0804">Transcription</keyword>
<evidence type="ECO:0000313" key="8">
    <source>
        <dbReference type="Proteomes" id="UP001244011"/>
    </source>
</evidence>
<keyword evidence="2" id="KW-0808">Transferase</keyword>
<keyword evidence="8" id="KW-1185">Reference proteome</keyword>
<dbReference type="InterPro" id="IPR004026">
    <property type="entry name" value="Ada_DNA_repair_Zn-bd"/>
</dbReference>
<dbReference type="Proteomes" id="UP001244011">
    <property type="component" value="Unassembled WGS sequence"/>
</dbReference>
<accession>A0AAJ0C2N4</accession>
<dbReference type="InterPro" id="IPR009057">
    <property type="entry name" value="Homeodomain-like_sf"/>
</dbReference>
<evidence type="ECO:0000256" key="3">
    <source>
        <dbReference type="ARBA" id="ARBA00023015"/>
    </source>
</evidence>
<dbReference type="AlphaFoldDB" id="A0AAJ0C2N4"/>
<proteinExistence type="predicted"/>
<evidence type="ECO:0000256" key="5">
    <source>
        <dbReference type="ARBA" id="ARBA00023163"/>
    </source>
</evidence>
<evidence type="ECO:0000256" key="4">
    <source>
        <dbReference type="ARBA" id="ARBA00023159"/>
    </source>
</evidence>
<dbReference type="Gene3D" id="1.10.10.60">
    <property type="entry name" value="Homeodomain-like"/>
    <property type="match status" value="1"/>
</dbReference>
<dbReference type="GO" id="GO:0008168">
    <property type="term" value="F:methyltransferase activity"/>
    <property type="evidence" value="ECO:0007669"/>
    <property type="project" value="UniProtKB-KW"/>
</dbReference>
<dbReference type="Gene3D" id="3.40.10.10">
    <property type="entry name" value="DNA Methylphosphotriester Repair Domain"/>
    <property type="match status" value="1"/>
</dbReference>
<protein>
    <submittedName>
        <fullName evidence="7">Metal binding domain of Ada-domain-containing protein</fullName>
    </submittedName>
</protein>
<feature type="domain" description="HTH araC/xylS-type" evidence="6">
    <location>
        <begin position="83"/>
        <end position="133"/>
    </location>
</feature>
<dbReference type="InterPro" id="IPR035451">
    <property type="entry name" value="Ada-like_dom_sf"/>
</dbReference>
<comment type="cofactor">
    <cofactor evidence="1">
        <name>Zn(2+)</name>
        <dbReference type="ChEBI" id="CHEBI:29105"/>
    </cofactor>
</comment>
<evidence type="ECO:0000256" key="1">
    <source>
        <dbReference type="ARBA" id="ARBA00001947"/>
    </source>
</evidence>
<dbReference type="PROSITE" id="PS01124">
    <property type="entry name" value="HTH_ARAC_FAMILY_2"/>
    <property type="match status" value="1"/>
</dbReference>
<keyword evidence="2" id="KW-0489">Methyltransferase</keyword>